<comment type="caution">
    <text evidence="11">The sequence shown here is derived from an EMBL/GenBank/DDBJ whole genome shotgun (WGS) entry which is preliminary data.</text>
</comment>
<dbReference type="GO" id="GO:0030007">
    <property type="term" value="P:intracellular potassium ion homeostasis"/>
    <property type="evidence" value="ECO:0007669"/>
    <property type="project" value="TreeGrafter"/>
</dbReference>
<dbReference type="EMBL" id="ATHJ01000057">
    <property type="protein sequence ID" value="EPR43241.1"/>
    <property type="molecule type" value="Genomic_DNA"/>
</dbReference>
<dbReference type="PRINTS" id="PR00119">
    <property type="entry name" value="CATATPASE"/>
</dbReference>
<sequence>MIETPWSHPIDEVLSAFEVDRDSGLKRPQVSARKKRYGRNRLREIQKKQAWRILLDQFKNLIIVLLGAAAALSYFFGDWLEGSAILAVIFINAAIGFATELKAVRSMEALRRMGSTKTRVRRDGRVMAVPADTLVPGDIVVIEGGDVITADIRLIAASKLQADESALTGESLPVEKSVAILPVKASLAERTNMIYKGTAITRGAGEGVVTATGMETELGRISALVAEAEDEITPLEKRLDQLGHKLIWVTLAITAVIGAAGLVRGKDLLITLETAIALAVASIPEGLPIVATIALAKGMHRMAKRNALINRLSSVETLGATTVIFTDKTGTLTENRMTVSRLVVDAGEIRTDAEKGYLLDDRQVHPEDFSTLQCLLRVAVLCNNAAYEEGDDGKSSGDPLEIALLAAGIPGGIHRKPLVASFPEVREEAFDTESKMMATFHEDENGVLVAVKGAPEAVLSSSTRILTEAGESELSEEARDVWTAHTERLARLGLRVLAFAQKRESSVEAPPYRDLTLIGLAGLLDSPRADIRDALNVTCKAGLRVVMVTGDQILTARNIADAVGLTHDKNAEAVEGKDLKTPETLSRADRRRLVRIPIFARVSPRQKLDLISLYQAEGEVVAMTGDGVNDAPALKKADIGIAMGLRGTQVAREAADMVLQDDAFSSIVAAIAQGRVIFDNIRKFVVYLISCNVSEIASVGLAAAVKAPLPLLPLQILFLNLVTDVFPALALGVGAGSPEVMRREPRPTGEPIITRRHWVVVGGYGLFITIAVLGALAVAINGFGLGEREAVSISFLTLALAQLWHIFNMSDPGAGFLRNDITRNPFVWAALALCLLLIFAAVELPILSEILDVAAPTREGWLLVFGMSLLPLAAGRIFKRVFEI</sequence>
<reference evidence="11 12" key="1">
    <citation type="journal article" date="2013" name="Genome Announc.">
        <title>Draft genome sequences for three mercury-methylating, sulfate-reducing bacteria.</title>
        <authorList>
            <person name="Brown S.D."/>
            <person name="Hurt R.A.Jr."/>
            <person name="Gilmour C.C."/>
            <person name="Elias D.A."/>
        </authorList>
    </citation>
    <scope>NUCLEOTIDE SEQUENCE [LARGE SCALE GENOMIC DNA]</scope>
    <source>
        <strain evidence="11 12">DSM 2059</strain>
    </source>
</reference>
<feature type="transmembrane region" description="Helical" evidence="9">
    <location>
        <begin position="860"/>
        <end position="878"/>
    </location>
</feature>
<dbReference type="InterPro" id="IPR059000">
    <property type="entry name" value="ATPase_P-type_domA"/>
</dbReference>
<organism evidence="11 12">
    <name type="scientific">Desulfococcus multivorans DSM 2059</name>
    <dbReference type="NCBI Taxonomy" id="1121405"/>
    <lineage>
        <taxon>Bacteria</taxon>
        <taxon>Pseudomonadati</taxon>
        <taxon>Thermodesulfobacteriota</taxon>
        <taxon>Desulfobacteria</taxon>
        <taxon>Desulfobacterales</taxon>
        <taxon>Desulfococcaceae</taxon>
        <taxon>Desulfococcus</taxon>
    </lineage>
</organism>
<dbReference type="GO" id="GO:0005886">
    <property type="term" value="C:plasma membrane"/>
    <property type="evidence" value="ECO:0007669"/>
    <property type="project" value="TreeGrafter"/>
</dbReference>
<dbReference type="InterPro" id="IPR023298">
    <property type="entry name" value="ATPase_P-typ_TM_dom_sf"/>
</dbReference>
<dbReference type="Pfam" id="PF08282">
    <property type="entry name" value="Hydrolase_3"/>
    <property type="match status" value="1"/>
</dbReference>
<dbReference type="OrthoDB" id="5496529at2"/>
<dbReference type="GO" id="GO:0005391">
    <property type="term" value="F:P-type sodium:potassium-exchanging transporter activity"/>
    <property type="evidence" value="ECO:0007669"/>
    <property type="project" value="TreeGrafter"/>
</dbReference>
<feature type="transmembrane region" description="Helical" evidence="9">
    <location>
        <begin position="58"/>
        <end position="77"/>
    </location>
</feature>
<dbReference type="STRING" id="897.B2D07_08320"/>
<feature type="domain" description="Cation-transporting P-type ATPase N-terminal" evidence="10">
    <location>
        <begin position="4"/>
        <end position="78"/>
    </location>
</feature>
<evidence type="ECO:0000256" key="4">
    <source>
        <dbReference type="ARBA" id="ARBA00022741"/>
    </source>
</evidence>
<dbReference type="PROSITE" id="PS00154">
    <property type="entry name" value="ATPASE_E1_E2"/>
    <property type="match status" value="1"/>
</dbReference>
<dbReference type="SMART" id="SM00831">
    <property type="entry name" value="Cation_ATPase_N"/>
    <property type="match status" value="1"/>
</dbReference>
<dbReference type="eggNOG" id="COG0474">
    <property type="taxonomic scope" value="Bacteria"/>
</dbReference>
<keyword evidence="7 9" id="KW-1133">Transmembrane helix</keyword>
<dbReference type="GO" id="GO:0005524">
    <property type="term" value="F:ATP binding"/>
    <property type="evidence" value="ECO:0007669"/>
    <property type="project" value="UniProtKB-KW"/>
</dbReference>
<keyword evidence="3 9" id="KW-0812">Transmembrane</keyword>
<dbReference type="InterPro" id="IPR001757">
    <property type="entry name" value="P_typ_ATPase"/>
</dbReference>
<dbReference type="NCBIfam" id="TIGR01494">
    <property type="entry name" value="ATPase_P-type"/>
    <property type="match status" value="2"/>
</dbReference>
<dbReference type="Pfam" id="PF00689">
    <property type="entry name" value="Cation_ATPase_C"/>
    <property type="match status" value="1"/>
</dbReference>
<dbReference type="GO" id="GO:0016887">
    <property type="term" value="F:ATP hydrolysis activity"/>
    <property type="evidence" value="ECO:0007669"/>
    <property type="project" value="InterPro"/>
</dbReference>
<dbReference type="InterPro" id="IPR018303">
    <property type="entry name" value="ATPase_P-typ_P_site"/>
</dbReference>
<dbReference type="Pfam" id="PF00122">
    <property type="entry name" value="E1-E2_ATPase"/>
    <property type="match status" value="1"/>
</dbReference>
<dbReference type="InterPro" id="IPR008250">
    <property type="entry name" value="ATPase_P-typ_transduc_dom_A_sf"/>
</dbReference>
<feature type="transmembrane region" description="Helical" evidence="9">
    <location>
        <begin position="246"/>
        <end position="263"/>
    </location>
</feature>
<dbReference type="RefSeq" id="WP_020875614.1">
    <property type="nucleotide sequence ID" value="NZ_ATHJ01000057.1"/>
</dbReference>
<evidence type="ECO:0000256" key="8">
    <source>
        <dbReference type="ARBA" id="ARBA00023136"/>
    </source>
</evidence>
<dbReference type="Pfam" id="PF13246">
    <property type="entry name" value="Cation_ATPase"/>
    <property type="match status" value="1"/>
</dbReference>
<dbReference type="AlphaFoldDB" id="S7U1E9"/>
<evidence type="ECO:0000256" key="3">
    <source>
        <dbReference type="ARBA" id="ARBA00022692"/>
    </source>
</evidence>
<evidence type="ECO:0000256" key="2">
    <source>
        <dbReference type="ARBA" id="ARBA00005675"/>
    </source>
</evidence>
<evidence type="ECO:0000256" key="5">
    <source>
        <dbReference type="ARBA" id="ARBA00022840"/>
    </source>
</evidence>
<dbReference type="InterPro" id="IPR023214">
    <property type="entry name" value="HAD_sf"/>
</dbReference>
<dbReference type="GO" id="GO:1902600">
    <property type="term" value="P:proton transmembrane transport"/>
    <property type="evidence" value="ECO:0007669"/>
    <property type="project" value="TreeGrafter"/>
</dbReference>
<feature type="transmembrane region" description="Helical" evidence="9">
    <location>
        <begin position="83"/>
        <end position="104"/>
    </location>
</feature>
<feature type="transmembrane region" description="Helical" evidence="9">
    <location>
        <begin position="684"/>
        <end position="705"/>
    </location>
</feature>
<evidence type="ECO:0000313" key="11">
    <source>
        <dbReference type="EMBL" id="EPR43241.1"/>
    </source>
</evidence>
<dbReference type="InterPro" id="IPR036412">
    <property type="entry name" value="HAD-like_sf"/>
</dbReference>
<dbReference type="InterPro" id="IPR004014">
    <property type="entry name" value="ATPase_P-typ_cation-transptr_N"/>
</dbReference>
<evidence type="ECO:0000313" key="12">
    <source>
        <dbReference type="Proteomes" id="UP000014977"/>
    </source>
</evidence>
<dbReference type="SUPFAM" id="SSF81660">
    <property type="entry name" value="Metal cation-transporting ATPase, ATP-binding domain N"/>
    <property type="match status" value="1"/>
</dbReference>
<feature type="transmembrane region" description="Helical" evidence="9">
    <location>
        <begin position="758"/>
        <end position="784"/>
    </location>
</feature>
<dbReference type="SFLD" id="SFLDG00002">
    <property type="entry name" value="C1.7:_P-type_atpase_like"/>
    <property type="match status" value="1"/>
</dbReference>
<evidence type="ECO:0000256" key="9">
    <source>
        <dbReference type="SAM" id="Phobius"/>
    </source>
</evidence>
<dbReference type="InterPro" id="IPR006068">
    <property type="entry name" value="ATPase_P-typ_cation-transptr_C"/>
</dbReference>
<dbReference type="SUPFAM" id="SSF81665">
    <property type="entry name" value="Calcium ATPase, transmembrane domain M"/>
    <property type="match status" value="1"/>
</dbReference>
<dbReference type="Pfam" id="PF00690">
    <property type="entry name" value="Cation_ATPase_N"/>
    <property type="match status" value="1"/>
</dbReference>
<dbReference type="Gene3D" id="2.70.150.10">
    <property type="entry name" value="Calcium-transporting ATPase, cytoplasmic transduction domain A"/>
    <property type="match status" value="1"/>
</dbReference>
<feature type="transmembrane region" description="Helical" evidence="9">
    <location>
        <begin position="717"/>
        <end position="737"/>
    </location>
</feature>
<dbReference type="InterPro" id="IPR044492">
    <property type="entry name" value="P_typ_ATPase_HD_dom"/>
</dbReference>
<comment type="similarity">
    <text evidence="2">Belongs to the cation transport ATPase (P-type) (TC 3.A.3) family. Type IIA subfamily.</text>
</comment>
<feature type="transmembrane region" description="Helical" evidence="9">
    <location>
        <begin position="790"/>
        <end position="807"/>
    </location>
</feature>
<dbReference type="GO" id="GO:0006883">
    <property type="term" value="P:intracellular sodium ion homeostasis"/>
    <property type="evidence" value="ECO:0007669"/>
    <property type="project" value="TreeGrafter"/>
</dbReference>
<name>S7U1E9_DESML</name>
<dbReference type="InterPro" id="IPR023299">
    <property type="entry name" value="ATPase_P-typ_cyto_dom_N"/>
</dbReference>
<feature type="transmembrane region" description="Helical" evidence="9">
    <location>
        <begin position="275"/>
        <end position="296"/>
    </location>
</feature>
<keyword evidence="5" id="KW-0067">ATP-binding</keyword>
<comment type="subcellular location">
    <subcellularLocation>
        <location evidence="1">Membrane</location>
        <topology evidence="1">Multi-pass membrane protein</topology>
    </subcellularLocation>
</comment>
<evidence type="ECO:0000256" key="7">
    <source>
        <dbReference type="ARBA" id="ARBA00022989"/>
    </source>
</evidence>
<dbReference type="GO" id="GO:0036376">
    <property type="term" value="P:sodium ion export across plasma membrane"/>
    <property type="evidence" value="ECO:0007669"/>
    <property type="project" value="TreeGrafter"/>
</dbReference>
<evidence type="ECO:0000256" key="6">
    <source>
        <dbReference type="ARBA" id="ARBA00022967"/>
    </source>
</evidence>
<dbReference type="Gene3D" id="3.40.50.1000">
    <property type="entry name" value="HAD superfamily/HAD-like"/>
    <property type="match status" value="1"/>
</dbReference>
<dbReference type="SFLD" id="SFLDF00027">
    <property type="entry name" value="p-type_atpase"/>
    <property type="match status" value="1"/>
</dbReference>
<proteinExistence type="inferred from homology"/>
<gene>
    <name evidence="11" type="ORF">dsmv_1267</name>
</gene>
<dbReference type="InterPro" id="IPR050510">
    <property type="entry name" value="Cation_transp_ATPase_P-type"/>
</dbReference>
<keyword evidence="12" id="KW-1185">Reference proteome</keyword>
<feature type="transmembrane region" description="Helical" evidence="9">
    <location>
        <begin position="827"/>
        <end position="848"/>
    </location>
</feature>
<accession>S7U1E9</accession>
<dbReference type="PRINTS" id="PR00120">
    <property type="entry name" value="HATPASE"/>
</dbReference>
<dbReference type="PANTHER" id="PTHR43294:SF20">
    <property type="entry name" value="P-TYPE ATPASE"/>
    <property type="match status" value="1"/>
</dbReference>
<dbReference type="SFLD" id="SFLDS00003">
    <property type="entry name" value="Haloacid_Dehalogenase"/>
    <property type="match status" value="1"/>
</dbReference>
<dbReference type="PANTHER" id="PTHR43294">
    <property type="entry name" value="SODIUM/POTASSIUM-TRANSPORTING ATPASE SUBUNIT ALPHA"/>
    <property type="match status" value="1"/>
</dbReference>
<dbReference type="Gene3D" id="3.40.1110.10">
    <property type="entry name" value="Calcium-transporting ATPase, cytoplasmic domain N"/>
    <property type="match status" value="1"/>
</dbReference>
<dbReference type="GO" id="GO:1990573">
    <property type="term" value="P:potassium ion import across plasma membrane"/>
    <property type="evidence" value="ECO:0007669"/>
    <property type="project" value="TreeGrafter"/>
</dbReference>
<keyword evidence="4" id="KW-0547">Nucleotide-binding</keyword>
<protein>
    <submittedName>
        <fullName evidence="11">ATPase, P-type (Transporting), HAD superfamily, subfamily IC</fullName>
    </submittedName>
</protein>
<dbReference type="SUPFAM" id="SSF56784">
    <property type="entry name" value="HAD-like"/>
    <property type="match status" value="1"/>
</dbReference>
<dbReference type="SUPFAM" id="SSF81653">
    <property type="entry name" value="Calcium ATPase, transduction domain A"/>
    <property type="match status" value="1"/>
</dbReference>
<dbReference type="Proteomes" id="UP000014977">
    <property type="component" value="Unassembled WGS sequence"/>
</dbReference>
<evidence type="ECO:0000256" key="1">
    <source>
        <dbReference type="ARBA" id="ARBA00004141"/>
    </source>
</evidence>
<dbReference type="Gene3D" id="1.20.1110.10">
    <property type="entry name" value="Calcium-transporting ATPase, transmembrane domain"/>
    <property type="match status" value="1"/>
</dbReference>
<keyword evidence="6" id="KW-1278">Translocase</keyword>
<keyword evidence="8 9" id="KW-0472">Membrane</keyword>
<evidence type="ECO:0000259" key="10">
    <source>
        <dbReference type="SMART" id="SM00831"/>
    </source>
</evidence>